<keyword evidence="10" id="KW-0479">Metal-binding</keyword>
<keyword evidence="9 11" id="KW-0472">Membrane</keyword>
<keyword evidence="8 11" id="KW-1133">Transmembrane helix</keyword>
<dbReference type="EMBL" id="LSMT01000395">
    <property type="protein sequence ID" value="PFX18734.1"/>
    <property type="molecule type" value="Genomic_DNA"/>
</dbReference>
<keyword evidence="10" id="KW-0863">Zinc-finger</keyword>
<feature type="domain" description="C2H2-type" evidence="12">
    <location>
        <begin position="249"/>
        <end position="276"/>
    </location>
</feature>
<keyword evidence="14" id="KW-1185">Reference proteome</keyword>
<evidence type="ECO:0000313" key="13">
    <source>
        <dbReference type="EMBL" id="PFX18734.1"/>
    </source>
</evidence>
<comment type="caution">
    <text evidence="13">The sequence shown here is derived from an EMBL/GenBank/DDBJ whole genome shotgun (WGS) entry which is preliminary data.</text>
</comment>
<evidence type="ECO:0000256" key="5">
    <source>
        <dbReference type="ARBA" id="ARBA00022692"/>
    </source>
</evidence>
<evidence type="ECO:0000256" key="3">
    <source>
        <dbReference type="ARBA" id="ARBA00011034"/>
    </source>
</evidence>
<dbReference type="OrthoDB" id="10018191at2759"/>
<keyword evidence="7" id="KW-0712">Selenocysteine</keyword>
<dbReference type="STRING" id="50429.A0A2B4RK07"/>
<dbReference type="Gene3D" id="3.30.160.60">
    <property type="entry name" value="Classic Zinc Finger"/>
    <property type="match status" value="1"/>
</dbReference>
<protein>
    <recommendedName>
        <fullName evidence="12">C2H2-type domain-containing protein</fullName>
    </recommendedName>
</protein>
<reference evidence="14" key="1">
    <citation type="journal article" date="2017" name="bioRxiv">
        <title>Comparative analysis of the genomes of Stylophora pistillata and Acropora digitifera provides evidence for extensive differences between species of corals.</title>
        <authorList>
            <person name="Voolstra C.R."/>
            <person name="Li Y."/>
            <person name="Liew Y.J."/>
            <person name="Baumgarten S."/>
            <person name="Zoccola D."/>
            <person name="Flot J.-F."/>
            <person name="Tambutte S."/>
            <person name="Allemand D."/>
            <person name="Aranda M."/>
        </authorList>
    </citation>
    <scope>NUCLEOTIDE SEQUENCE [LARGE SCALE GENOMIC DNA]</scope>
</reference>
<dbReference type="Pfam" id="PF06936">
    <property type="entry name" value="Selenoprotein_S"/>
    <property type="match status" value="1"/>
</dbReference>
<evidence type="ECO:0000256" key="4">
    <source>
        <dbReference type="ARBA" id="ARBA00022490"/>
    </source>
</evidence>
<dbReference type="InterPro" id="IPR036236">
    <property type="entry name" value="Znf_C2H2_sf"/>
</dbReference>
<accession>A0A2B4RK07</accession>
<evidence type="ECO:0000256" key="6">
    <source>
        <dbReference type="ARBA" id="ARBA00022824"/>
    </source>
</evidence>
<dbReference type="PANTHER" id="PTHR28621:SF1">
    <property type="entry name" value="SELENOPROTEIN S"/>
    <property type="match status" value="1"/>
</dbReference>
<comment type="similarity">
    <text evidence="3">Belongs to the selenoprotein S family.</text>
</comment>
<dbReference type="SUPFAM" id="SSF57667">
    <property type="entry name" value="beta-beta-alpha zinc fingers"/>
    <property type="match status" value="1"/>
</dbReference>
<evidence type="ECO:0000256" key="10">
    <source>
        <dbReference type="PROSITE-ProRule" id="PRU00042"/>
    </source>
</evidence>
<dbReference type="Proteomes" id="UP000225706">
    <property type="component" value="Unassembled WGS sequence"/>
</dbReference>
<organism evidence="13 14">
    <name type="scientific">Stylophora pistillata</name>
    <name type="common">Smooth cauliflower coral</name>
    <dbReference type="NCBI Taxonomy" id="50429"/>
    <lineage>
        <taxon>Eukaryota</taxon>
        <taxon>Metazoa</taxon>
        <taxon>Cnidaria</taxon>
        <taxon>Anthozoa</taxon>
        <taxon>Hexacorallia</taxon>
        <taxon>Scleractinia</taxon>
        <taxon>Astrocoeniina</taxon>
        <taxon>Pocilloporidae</taxon>
        <taxon>Stylophora</taxon>
    </lineage>
</organism>
<feature type="transmembrane region" description="Helical" evidence="11">
    <location>
        <begin position="287"/>
        <end position="305"/>
    </location>
</feature>
<dbReference type="GO" id="GO:0036513">
    <property type="term" value="C:Derlin-1 retrotranslocation complex"/>
    <property type="evidence" value="ECO:0007669"/>
    <property type="project" value="TreeGrafter"/>
</dbReference>
<evidence type="ECO:0000256" key="7">
    <source>
        <dbReference type="ARBA" id="ARBA00022933"/>
    </source>
</evidence>
<name>A0A2B4RK07_STYPI</name>
<keyword evidence="6" id="KW-0256">Endoplasmic reticulum</keyword>
<dbReference type="GO" id="GO:0036502">
    <property type="term" value="C:Derlin-1-VIMP complex"/>
    <property type="evidence" value="ECO:0007669"/>
    <property type="project" value="TreeGrafter"/>
</dbReference>
<evidence type="ECO:0000256" key="11">
    <source>
        <dbReference type="SAM" id="Phobius"/>
    </source>
</evidence>
<dbReference type="InterPro" id="IPR009703">
    <property type="entry name" value="Selenoprotein_S"/>
</dbReference>
<dbReference type="PROSITE" id="PS50157">
    <property type="entry name" value="ZINC_FINGER_C2H2_2"/>
    <property type="match status" value="1"/>
</dbReference>
<dbReference type="PROSITE" id="PS00028">
    <property type="entry name" value="ZINC_FINGER_C2H2_1"/>
    <property type="match status" value="1"/>
</dbReference>
<evidence type="ECO:0000256" key="1">
    <source>
        <dbReference type="ARBA" id="ARBA00004389"/>
    </source>
</evidence>
<gene>
    <name evidence="13" type="ORF">AWC38_SpisGene16873</name>
</gene>
<evidence type="ECO:0000256" key="8">
    <source>
        <dbReference type="ARBA" id="ARBA00022989"/>
    </source>
</evidence>
<keyword evidence="4" id="KW-0963">Cytoplasm</keyword>
<proteinExistence type="inferred from homology"/>
<dbReference type="GO" id="GO:0030970">
    <property type="term" value="P:retrograde protein transport, ER to cytosol"/>
    <property type="evidence" value="ECO:0007669"/>
    <property type="project" value="TreeGrafter"/>
</dbReference>
<dbReference type="AlphaFoldDB" id="A0A2B4RK07"/>
<dbReference type="InterPro" id="IPR013087">
    <property type="entry name" value="Znf_C2H2_type"/>
</dbReference>
<evidence type="ECO:0000256" key="2">
    <source>
        <dbReference type="ARBA" id="ARBA00004496"/>
    </source>
</evidence>
<evidence type="ECO:0000313" key="14">
    <source>
        <dbReference type="Proteomes" id="UP000225706"/>
    </source>
</evidence>
<dbReference type="PANTHER" id="PTHR28621">
    <property type="entry name" value="SELENOPROTEIN S"/>
    <property type="match status" value="1"/>
</dbReference>
<dbReference type="GO" id="GO:0030968">
    <property type="term" value="P:endoplasmic reticulum unfolded protein response"/>
    <property type="evidence" value="ECO:0007669"/>
    <property type="project" value="TreeGrafter"/>
</dbReference>
<dbReference type="Gene3D" id="6.10.250.2950">
    <property type="match status" value="1"/>
</dbReference>
<dbReference type="GO" id="GO:0008270">
    <property type="term" value="F:zinc ion binding"/>
    <property type="evidence" value="ECO:0007669"/>
    <property type="project" value="UniProtKB-KW"/>
</dbReference>
<comment type="subcellular location">
    <subcellularLocation>
        <location evidence="2">Cytoplasm</location>
    </subcellularLocation>
    <subcellularLocation>
        <location evidence="1">Endoplasmic reticulum membrane</location>
        <topology evidence="1">Single-pass membrane protein</topology>
    </subcellularLocation>
</comment>
<evidence type="ECO:0000256" key="9">
    <source>
        <dbReference type="ARBA" id="ARBA00023136"/>
    </source>
</evidence>
<keyword evidence="10" id="KW-0862">Zinc</keyword>
<sequence>MSFPDGVVVARPQNFQIQRGDNCRKKVSEKRQPREPTVIKTVPNNQQSTMEFPNGVVVARPPTFQIQRQDICEEKISYKRQPREPAVVKTVPNNQQSTVNFPNGIVVARPLNFQIQRQDICEEKISYKRQPREPAEVKTVPNNQQSRVNFPNGIVVAKPLNFQIQRQDICEENNEACGEEDSNAQFLPKEVDDTTTDVVLCVESASVIQEIDVVVHPSILQPTEKSKNIKKIGKQQGVGVEKRRKSKPRECKECGKILASTTTYLEHMNIHYDRRPYKCGVGFLERYGWLIVIGLVILVFLWSKLKPYWKELQNKWERQQEIANFDPIKAASQQERMEDARRRLQEKQDAKAAKFMEDQRVITILYLAMEEDSATDHQEEIRVYDICLLNTIACGR</sequence>
<keyword evidence="5 11" id="KW-0812">Transmembrane</keyword>
<evidence type="ECO:0000259" key="12">
    <source>
        <dbReference type="PROSITE" id="PS50157"/>
    </source>
</evidence>